<dbReference type="GO" id="GO:0005524">
    <property type="term" value="F:ATP binding"/>
    <property type="evidence" value="ECO:0007669"/>
    <property type="project" value="UniProtKB-UniRule"/>
</dbReference>
<dbReference type="GO" id="GO:0006508">
    <property type="term" value="P:proteolysis"/>
    <property type="evidence" value="ECO:0007669"/>
    <property type="project" value="UniProtKB-KW"/>
</dbReference>
<keyword evidence="16" id="KW-1185">Reference proteome</keyword>
<evidence type="ECO:0000313" key="16">
    <source>
        <dbReference type="Proteomes" id="UP000199412"/>
    </source>
</evidence>
<name>A0A1G7AVI3_9PROT</name>
<evidence type="ECO:0000256" key="7">
    <source>
        <dbReference type="ARBA" id="ARBA00023054"/>
    </source>
</evidence>
<accession>A0A1G7AVI3</accession>
<dbReference type="InterPro" id="IPR003959">
    <property type="entry name" value="ATPase_AAA_core"/>
</dbReference>
<dbReference type="Pfam" id="PF17871">
    <property type="entry name" value="AAA_lid_9"/>
    <property type="match status" value="1"/>
</dbReference>
<dbReference type="PROSITE" id="PS00870">
    <property type="entry name" value="CLPAB_1"/>
    <property type="match status" value="1"/>
</dbReference>
<dbReference type="NCBIfam" id="TIGR03346">
    <property type="entry name" value="chaperone_ClpB"/>
    <property type="match status" value="1"/>
</dbReference>
<keyword evidence="13" id="KW-0346">Stress response</keyword>
<keyword evidence="8 12" id="KW-0143">Chaperone</keyword>
<dbReference type="GO" id="GO:0034605">
    <property type="term" value="P:cellular response to heat"/>
    <property type="evidence" value="ECO:0007669"/>
    <property type="project" value="TreeGrafter"/>
</dbReference>
<reference evidence="15 16" key="1">
    <citation type="submission" date="2016-10" db="EMBL/GenBank/DDBJ databases">
        <authorList>
            <person name="de Groot N.N."/>
        </authorList>
    </citation>
    <scope>NUCLEOTIDE SEQUENCE [LARGE SCALE GENOMIC DNA]</scope>
    <source>
        <strain evidence="15 16">ATCC 700224</strain>
    </source>
</reference>
<evidence type="ECO:0000256" key="5">
    <source>
        <dbReference type="ARBA" id="ARBA00022741"/>
    </source>
</evidence>
<evidence type="ECO:0000256" key="6">
    <source>
        <dbReference type="ARBA" id="ARBA00022840"/>
    </source>
</evidence>
<keyword evidence="15" id="KW-0378">Hydrolase</keyword>
<comment type="subcellular location">
    <subcellularLocation>
        <location evidence="1 13">Cytoplasm</location>
    </subcellularLocation>
</comment>
<dbReference type="OrthoDB" id="9803641at2"/>
<dbReference type="PRINTS" id="PR00300">
    <property type="entry name" value="CLPPROTEASEA"/>
</dbReference>
<evidence type="ECO:0000256" key="10">
    <source>
        <dbReference type="ARBA" id="ARBA00026057"/>
    </source>
</evidence>
<dbReference type="Pfam" id="PF10431">
    <property type="entry name" value="ClpB_D2-small"/>
    <property type="match status" value="1"/>
</dbReference>
<dbReference type="GO" id="GO:0005737">
    <property type="term" value="C:cytoplasm"/>
    <property type="evidence" value="ECO:0007669"/>
    <property type="project" value="UniProtKB-SubCell"/>
</dbReference>
<dbReference type="SMART" id="SM01086">
    <property type="entry name" value="ClpB_D2-small"/>
    <property type="match status" value="1"/>
</dbReference>
<dbReference type="CDD" id="cd00009">
    <property type="entry name" value="AAA"/>
    <property type="match status" value="1"/>
</dbReference>
<dbReference type="SUPFAM" id="SSF52540">
    <property type="entry name" value="P-loop containing nucleoside triphosphate hydrolases"/>
    <property type="match status" value="2"/>
</dbReference>
<dbReference type="GO" id="GO:0016887">
    <property type="term" value="F:ATP hydrolysis activity"/>
    <property type="evidence" value="ECO:0007669"/>
    <property type="project" value="InterPro"/>
</dbReference>
<dbReference type="AlphaFoldDB" id="A0A1G7AVI3"/>
<dbReference type="SUPFAM" id="SSF81923">
    <property type="entry name" value="Double Clp-N motif"/>
    <property type="match status" value="1"/>
</dbReference>
<keyword evidence="15" id="KW-0645">Protease</keyword>
<dbReference type="GO" id="GO:0008233">
    <property type="term" value="F:peptidase activity"/>
    <property type="evidence" value="ECO:0007669"/>
    <property type="project" value="UniProtKB-KW"/>
</dbReference>
<evidence type="ECO:0000256" key="2">
    <source>
        <dbReference type="ARBA" id="ARBA00008675"/>
    </source>
</evidence>
<dbReference type="Pfam" id="PF07724">
    <property type="entry name" value="AAA_2"/>
    <property type="match status" value="1"/>
</dbReference>
<comment type="function">
    <text evidence="9">Part of a stress-induced multi-chaperone system, it is involved in the recovery of the cell from heat-induced damage, in cooperation with DnaK, DnaJ and GrpE. Acts before DnaK, in the processing of protein aggregates. Protein binding stimulates the ATPase activity; ATP hydrolysis unfolds the denatured protein aggregates, which probably helps expose new hydrophobic binding sites on the surface of ClpB-bound aggregates, contributing to the solubilization and refolding of denatured protein aggregates by DnaK.</text>
</comment>
<dbReference type="FunFam" id="1.10.8.60:FF:000017">
    <property type="entry name" value="ATP-dependent chaperone ClpB"/>
    <property type="match status" value="1"/>
</dbReference>
<dbReference type="FunFam" id="3.40.50.300:FF:000120">
    <property type="entry name" value="ATP-dependent chaperone ClpB"/>
    <property type="match status" value="1"/>
</dbReference>
<protein>
    <recommendedName>
        <fullName evidence="3 13">Chaperone protein ClpB</fullName>
    </recommendedName>
</protein>
<evidence type="ECO:0000256" key="3">
    <source>
        <dbReference type="ARBA" id="ARBA00017574"/>
    </source>
</evidence>
<dbReference type="RefSeq" id="WP_092784367.1">
    <property type="nucleotide sequence ID" value="NZ_FNAP01000004.1"/>
</dbReference>
<feature type="domain" description="Clp R" evidence="14">
    <location>
        <begin position="3"/>
        <end position="146"/>
    </location>
</feature>
<proteinExistence type="inferred from homology"/>
<dbReference type="InterPro" id="IPR003593">
    <property type="entry name" value="AAA+_ATPase"/>
</dbReference>
<dbReference type="Gene3D" id="1.10.8.60">
    <property type="match status" value="1"/>
</dbReference>
<dbReference type="InterPro" id="IPR028299">
    <property type="entry name" value="ClpA/B_CS2"/>
</dbReference>
<dbReference type="InterPro" id="IPR004176">
    <property type="entry name" value="Clp_R_N"/>
</dbReference>
<dbReference type="InterPro" id="IPR027417">
    <property type="entry name" value="P-loop_NTPase"/>
</dbReference>
<keyword evidence="6 12" id="KW-0067">ATP-binding</keyword>
<sequence>MDFEKLTDRAKGFLQAAQTIAVREHHQQVTPEHLLKALLDDPEGMAASLIAAAGGDVEKAKSGIDMAVGKQPRVEGASSMYWAQQTTRLLDQAQQIAEKAGDSFVTVERILLALALAKGSPAAKVLADAGVTPQGLNTAVERLRKGRTADSAGAENQYDALKKYARDLTAAAREGKLDPVIGRDDEIRRTVQVLSRRTKNNPVLIGEPGVGKTAIVEGLALRIINGDVPESLRDKALMVLDLGAMVAGAKYRGEFEERLKALLSEIASSDGEYVLFIDEMHTLVGAGRAEGSMDASNLLKPALARGELHCIGATTLDEYRKHVEKDAALARRFQPVFVSQPTVEDTVSILRGIKEKYELHHGVRIADAALVAAATLSNRYITDRFLPDKAIDLVDEAAARLRMQVDSKPEPLEDLDRRVIQLKIEREALKKESDPASRERLGKLEDELGDLEAKAAAMAADWERQKGALAGTTALKEQLDRARGELDIARREANWARAGELEYGVIPGLQKQLEDAETSQGDALLNEVVTEETVAAVVSRWTGIPVDKMLTGERDKLLAMETALANRVVGQAEAVSAVSNAVRRARAGLGDPNRPIGSFLFLGPTGVGKTELTKALAAFLFDDETALIRVDMSEYMEKHAVARLIGAPPGYVGYDEGGALTEAVRRRPYQVVLFDEVEKAHPDVFNVLLQVLDEGRLTDGQGRVVDFKNTLIVMTSNLGADVLASQAEGEDSSAVRGLVMEQVQAAFRPEFLNRLDEILLFHRLFREHMAGIVDIQIARLAKRLEDRGIILEMDTSARAWLAERGYDPVYGARPLKRVIQRHLENPLAMMVLEGKIGDGDTARVSAGEGGLIVNGKALEQPAAA</sequence>
<evidence type="ECO:0000256" key="11">
    <source>
        <dbReference type="PROSITE-ProRule" id="PRU01251"/>
    </source>
</evidence>
<dbReference type="Gene3D" id="1.10.1780.10">
    <property type="entry name" value="Clp, N-terminal domain"/>
    <property type="match status" value="1"/>
</dbReference>
<dbReference type="PANTHER" id="PTHR11638:SF18">
    <property type="entry name" value="HEAT SHOCK PROTEIN 104"/>
    <property type="match status" value="1"/>
</dbReference>
<evidence type="ECO:0000256" key="1">
    <source>
        <dbReference type="ARBA" id="ARBA00004496"/>
    </source>
</evidence>
<dbReference type="Pfam" id="PF00004">
    <property type="entry name" value="AAA"/>
    <property type="match status" value="1"/>
</dbReference>
<evidence type="ECO:0000313" key="15">
    <source>
        <dbReference type="EMBL" id="SDE18849.1"/>
    </source>
</evidence>
<dbReference type="FunFam" id="3.40.50.300:FF:000010">
    <property type="entry name" value="Chaperone clpB 1, putative"/>
    <property type="match status" value="1"/>
</dbReference>
<dbReference type="SMART" id="SM00382">
    <property type="entry name" value="AAA"/>
    <property type="match status" value="2"/>
</dbReference>
<comment type="subunit">
    <text evidence="10">Homohexamer. The oligomerization is ATP-dependent.</text>
</comment>
<dbReference type="InterPro" id="IPR041546">
    <property type="entry name" value="ClpA/ClpB_AAA_lid"/>
</dbReference>
<gene>
    <name evidence="13" type="primary">clpB</name>
    <name evidence="15" type="ORF">SAMN05421720_104109</name>
</gene>
<dbReference type="CDD" id="cd19499">
    <property type="entry name" value="RecA-like_ClpB_Hsp104-like"/>
    <property type="match status" value="1"/>
</dbReference>
<dbReference type="Gene3D" id="3.40.50.300">
    <property type="entry name" value="P-loop containing nucleotide triphosphate hydrolases"/>
    <property type="match status" value="3"/>
</dbReference>
<evidence type="ECO:0000256" key="13">
    <source>
        <dbReference type="RuleBase" id="RU362034"/>
    </source>
</evidence>
<dbReference type="PROSITE" id="PS00871">
    <property type="entry name" value="CLPAB_2"/>
    <property type="match status" value="1"/>
</dbReference>
<evidence type="ECO:0000256" key="12">
    <source>
        <dbReference type="RuleBase" id="RU004432"/>
    </source>
</evidence>
<dbReference type="GO" id="GO:0042026">
    <property type="term" value="P:protein refolding"/>
    <property type="evidence" value="ECO:0007669"/>
    <property type="project" value="UniProtKB-UniRule"/>
</dbReference>
<keyword evidence="4 11" id="KW-0677">Repeat</keyword>
<dbReference type="Proteomes" id="UP000199412">
    <property type="component" value="Unassembled WGS sequence"/>
</dbReference>
<dbReference type="InterPro" id="IPR001270">
    <property type="entry name" value="ClpA/B"/>
</dbReference>
<evidence type="ECO:0000256" key="4">
    <source>
        <dbReference type="ARBA" id="ARBA00022737"/>
    </source>
</evidence>
<dbReference type="Pfam" id="PF02861">
    <property type="entry name" value="Clp_N"/>
    <property type="match status" value="1"/>
</dbReference>
<dbReference type="STRING" id="69960.SAMN05421720_104109"/>
<organism evidence="15 16">
    <name type="scientific">Rhodospira trueperi</name>
    <dbReference type="NCBI Taxonomy" id="69960"/>
    <lineage>
        <taxon>Bacteria</taxon>
        <taxon>Pseudomonadati</taxon>
        <taxon>Pseudomonadota</taxon>
        <taxon>Alphaproteobacteria</taxon>
        <taxon>Rhodospirillales</taxon>
        <taxon>Rhodospirillaceae</taxon>
        <taxon>Rhodospira</taxon>
    </lineage>
</organism>
<dbReference type="EMBL" id="FNAP01000004">
    <property type="protein sequence ID" value="SDE18849.1"/>
    <property type="molecule type" value="Genomic_DNA"/>
</dbReference>
<feature type="coiled-coil region" evidence="13">
    <location>
        <begin position="412"/>
        <end position="492"/>
    </location>
</feature>
<dbReference type="PROSITE" id="PS51903">
    <property type="entry name" value="CLP_R"/>
    <property type="match status" value="1"/>
</dbReference>
<evidence type="ECO:0000259" key="14">
    <source>
        <dbReference type="PROSITE" id="PS51903"/>
    </source>
</evidence>
<dbReference type="InterPro" id="IPR050130">
    <property type="entry name" value="ClpA_ClpB"/>
</dbReference>
<dbReference type="PANTHER" id="PTHR11638">
    <property type="entry name" value="ATP-DEPENDENT CLP PROTEASE"/>
    <property type="match status" value="1"/>
</dbReference>
<dbReference type="InterPro" id="IPR019489">
    <property type="entry name" value="Clp_ATPase_C"/>
</dbReference>
<evidence type="ECO:0000256" key="8">
    <source>
        <dbReference type="ARBA" id="ARBA00023186"/>
    </source>
</evidence>
<keyword evidence="13" id="KW-0963">Cytoplasm</keyword>
<dbReference type="InterPro" id="IPR017730">
    <property type="entry name" value="Chaperonin_ClpB"/>
</dbReference>
<keyword evidence="7 13" id="KW-0175">Coiled coil</keyword>
<evidence type="ECO:0000256" key="9">
    <source>
        <dbReference type="ARBA" id="ARBA00025613"/>
    </source>
</evidence>
<dbReference type="FunFam" id="3.40.50.300:FF:000025">
    <property type="entry name" value="ATP-dependent Clp protease subunit"/>
    <property type="match status" value="1"/>
</dbReference>
<dbReference type="InterPro" id="IPR036628">
    <property type="entry name" value="Clp_N_dom_sf"/>
</dbReference>
<keyword evidence="5 12" id="KW-0547">Nucleotide-binding</keyword>
<comment type="subunit">
    <text evidence="13">Homohexamer; The oligomerization is ATP-dependent.</text>
</comment>
<dbReference type="InterPro" id="IPR018368">
    <property type="entry name" value="ClpA/B_CS1"/>
</dbReference>
<comment type="similarity">
    <text evidence="2 12">Belongs to the ClpA/ClpB family.</text>
</comment>